<dbReference type="EMBL" id="CAADFY010000117">
    <property type="protein sequence ID" value="VFK57475.1"/>
    <property type="molecule type" value="Genomic_DNA"/>
</dbReference>
<protein>
    <submittedName>
        <fullName evidence="2">Uncharacterized protein</fullName>
    </submittedName>
</protein>
<organism evidence="2">
    <name type="scientific">Candidatus Kentrum sp. TUN</name>
    <dbReference type="NCBI Taxonomy" id="2126343"/>
    <lineage>
        <taxon>Bacteria</taxon>
        <taxon>Pseudomonadati</taxon>
        <taxon>Pseudomonadota</taxon>
        <taxon>Gammaproteobacteria</taxon>
        <taxon>Candidatus Kentrum</taxon>
    </lineage>
</organism>
<reference evidence="2" key="1">
    <citation type="submission" date="2019-02" db="EMBL/GenBank/DDBJ databases">
        <authorList>
            <person name="Gruber-Vodicka R. H."/>
            <person name="Seah K. B. B."/>
        </authorList>
    </citation>
    <scope>NUCLEOTIDE SEQUENCE</scope>
    <source>
        <strain evidence="1">BECK_BY2</strain>
        <strain evidence="2">BECK_BY3</strain>
    </source>
</reference>
<dbReference type="EMBL" id="CAADFV010000005">
    <property type="protein sequence ID" value="VFK51219.1"/>
    <property type="molecule type" value="Genomic_DNA"/>
</dbReference>
<evidence type="ECO:0000313" key="1">
    <source>
        <dbReference type="EMBL" id="VFK51219.1"/>
    </source>
</evidence>
<dbReference type="SUPFAM" id="SSF103657">
    <property type="entry name" value="BAR/IMD domain-like"/>
    <property type="match status" value="1"/>
</dbReference>
<dbReference type="Gene3D" id="1.20.120.20">
    <property type="entry name" value="Apolipoprotein"/>
    <property type="match status" value="1"/>
</dbReference>
<accession>A0A450ZUM4</accession>
<gene>
    <name evidence="1" type="ORF">BECKTUN1418E_GA0071001_100540</name>
    <name evidence="2" type="ORF">BECKTUN1418F_GA0071002_11176</name>
</gene>
<sequence>MPDNTNPPGFINTFLDEMGQCIRESAKDVLEEKTEDLIEGIAEKEFKPSSRFFDALGNYNRALDKSENARENIDTFERALLQFLKKQCEEIVSHLLSEIIDKGIDYLSEGLEYLVRALEDLFERLTDKLEAYFEEIKERIEREWEPQAFAGKLEEVGGVRAIG</sequence>
<proteinExistence type="predicted"/>
<dbReference type="InterPro" id="IPR027267">
    <property type="entry name" value="AH/BAR_dom_sf"/>
</dbReference>
<name>A0A450ZUM4_9GAMM</name>
<evidence type="ECO:0000313" key="2">
    <source>
        <dbReference type="EMBL" id="VFK57475.1"/>
    </source>
</evidence>
<dbReference type="AlphaFoldDB" id="A0A450ZUM4"/>